<organism evidence="5 6">
    <name type="scientific">Chaetomidium leptoderma</name>
    <dbReference type="NCBI Taxonomy" id="669021"/>
    <lineage>
        <taxon>Eukaryota</taxon>
        <taxon>Fungi</taxon>
        <taxon>Dikarya</taxon>
        <taxon>Ascomycota</taxon>
        <taxon>Pezizomycotina</taxon>
        <taxon>Sordariomycetes</taxon>
        <taxon>Sordariomycetidae</taxon>
        <taxon>Sordariales</taxon>
        <taxon>Chaetomiaceae</taxon>
        <taxon>Chaetomidium</taxon>
    </lineage>
</organism>
<feature type="region of interest" description="Disordered" evidence="4">
    <location>
        <begin position="143"/>
        <end position="179"/>
    </location>
</feature>
<evidence type="ECO:0000256" key="1">
    <source>
        <dbReference type="ARBA" id="ARBA00007347"/>
    </source>
</evidence>
<evidence type="ECO:0000313" key="5">
    <source>
        <dbReference type="EMBL" id="KAK4152228.1"/>
    </source>
</evidence>
<evidence type="ECO:0000256" key="4">
    <source>
        <dbReference type="SAM" id="MobiDB-lite"/>
    </source>
</evidence>
<evidence type="ECO:0000313" key="6">
    <source>
        <dbReference type="Proteomes" id="UP001302745"/>
    </source>
</evidence>
<dbReference type="AlphaFoldDB" id="A0AAN6ZVW8"/>
<dbReference type="Pfam" id="PF08583">
    <property type="entry name" value="Cmc1"/>
    <property type="match status" value="1"/>
</dbReference>
<keyword evidence="3" id="KW-0496">Mitochondrion</keyword>
<comment type="similarity">
    <text evidence="1 3">Belongs to the CMC family.</text>
</comment>
<keyword evidence="3" id="KW-0999">Mitochondrion inner membrane</keyword>
<comment type="function">
    <text evidence="3">Required for mitochondrial cytochrome c oxidase (COX) assembly and respiration.</text>
</comment>
<proteinExistence type="inferred from homology"/>
<keyword evidence="6" id="KW-1185">Reference proteome</keyword>
<sequence>MAAEGRDQAGRLPMPSRNPLPLSATQEGQVRDIFHARVRDRCRPEIKGIASMFHPFRRALLSSPFADCAIKHTYTASFLCRETLHVMNSCMKLHATQEEQDGAREDWFAQRLERQKERERKALRKAEQESFLREWWRLPEKDREQARKEMEKLQTGERVGGFAKKKDTGKEGGQGGEGR</sequence>
<dbReference type="Proteomes" id="UP001302745">
    <property type="component" value="Unassembled WGS sequence"/>
</dbReference>
<keyword evidence="3" id="KW-0472">Membrane</keyword>
<dbReference type="GO" id="GO:0005743">
    <property type="term" value="C:mitochondrial inner membrane"/>
    <property type="evidence" value="ECO:0007669"/>
    <property type="project" value="UniProtKB-SubCell"/>
</dbReference>
<evidence type="ECO:0000256" key="3">
    <source>
        <dbReference type="RuleBase" id="RU364104"/>
    </source>
</evidence>
<feature type="region of interest" description="Disordered" evidence="4">
    <location>
        <begin position="1"/>
        <end position="26"/>
    </location>
</feature>
<dbReference type="InterPro" id="IPR013892">
    <property type="entry name" value="Cyt_c_biogenesis_Cmc1-like"/>
</dbReference>
<reference evidence="5" key="1">
    <citation type="journal article" date="2023" name="Mol. Phylogenet. Evol.">
        <title>Genome-scale phylogeny and comparative genomics of the fungal order Sordariales.</title>
        <authorList>
            <person name="Hensen N."/>
            <person name="Bonometti L."/>
            <person name="Westerberg I."/>
            <person name="Brannstrom I.O."/>
            <person name="Guillou S."/>
            <person name="Cros-Aarteil S."/>
            <person name="Calhoun S."/>
            <person name="Haridas S."/>
            <person name="Kuo A."/>
            <person name="Mondo S."/>
            <person name="Pangilinan J."/>
            <person name="Riley R."/>
            <person name="LaButti K."/>
            <person name="Andreopoulos B."/>
            <person name="Lipzen A."/>
            <person name="Chen C."/>
            <person name="Yan M."/>
            <person name="Daum C."/>
            <person name="Ng V."/>
            <person name="Clum A."/>
            <person name="Steindorff A."/>
            <person name="Ohm R.A."/>
            <person name="Martin F."/>
            <person name="Silar P."/>
            <person name="Natvig D.O."/>
            <person name="Lalanne C."/>
            <person name="Gautier V."/>
            <person name="Ament-Velasquez S.L."/>
            <person name="Kruys A."/>
            <person name="Hutchinson M.I."/>
            <person name="Powell A.J."/>
            <person name="Barry K."/>
            <person name="Miller A.N."/>
            <person name="Grigoriev I.V."/>
            <person name="Debuchy R."/>
            <person name="Gladieux P."/>
            <person name="Hiltunen Thoren M."/>
            <person name="Johannesson H."/>
        </authorList>
    </citation>
    <scope>NUCLEOTIDE SEQUENCE</scope>
    <source>
        <strain evidence="5">CBS 538.74</strain>
    </source>
</reference>
<comment type="caution">
    <text evidence="5">The sequence shown here is derived from an EMBL/GenBank/DDBJ whole genome shotgun (WGS) entry which is preliminary data.</text>
</comment>
<keyword evidence="3" id="KW-0143">Chaperone</keyword>
<protein>
    <recommendedName>
        <fullName evidence="3">COX assembly mitochondrial protein</fullName>
    </recommendedName>
</protein>
<feature type="compositionally biased region" description="Basic and acidic residues" evidence="4">
    <location>
        <begin position="143"/>
        <end position="155"/>
    </location>
</feature>
<keyword evidence="2" id="KW-1015">Disulfide bond</keyword>
<gene>
    <name evidence="5" type="ORF">C8A00DRAFT_35081</name>
</gene>
<name>A0AAN6ZVW8_9PEZI</name>
<comment type="subcellular location">
    <subcellularLocation>
        <location evidence="3">Mitochondrion inner membrane</location>
    </subcellularLocation>
</comment>
<evidence type="ECO:0000256" key="2">
    <source>
        <dbReference type="ARBA" id="ARBA00023157"/>
    </source>
</evidence>
<reference evidence="5" key="2">
    <citation type="submission" date="2023-05" db="EMBL/GenBank/DDBJ databases">
        <authorList>
            <consortium name="Lawrence Berkeley National Laboratory"/>
            <person name="Steindorff A."/>
            <person name="Hensen N."/>
            <person name="Bonometti L."/>
            <person name="Westerberg I."/>
            <person name="Brannstrom I.O."/>
            <person name="Guillou S."/>
            <person name="Cros-Aarteil S."/>
            <person name="Calhoun S."/>
            <person name="Haridas S."/>
            <person name="Kuo A."/>
            <person name="Mondo S."/>
            <person name="Pangilinan J."/>
            <person name="Riley R."/>
            <person name="Labutti K."/>
            <person name="Andreopoulos B."/>
            <person name="Lipzen A."/>
            <person name="Chen C."/>
            <person name="Yanf M."/>
            <person name="Daum C."/>
            <person name="Ng V."/>
            <person name="Clum A."/>
            <person name="Ohm R."/>
            <person name="Martin F."/>
            <person name="Silar P."/>
            <person name="Natvig D."/>
            <person name="Lalanne C."/>
            <person name="Gautier V."/>
            <person name="Ament-Velasquez S.L."/>
            <person name="Kruys A."/>
            <person name="Hutchinson M.I."/>
            <person name="Powell A.J."/>
            <person name="Barry K."/>
            <person name="Miller A.N."/>
            <person name="Grigoriev I.V."/>
            <person name="Debuchy R."/>
            <person name="Gladieux P."/>
            <person name="Thoren M.H."/>
            <person name="Johannesson H."/>
        </authorList>
    </citation>
    <scope>NUCLEOTIDE SEQUENCE</scope>
    <source>
        <strain evidence="5">CBS 538.74</strain>
    </source>
</reference>
<dbReference type="EMBL" id="MU856982">
    <property type="protein sequence ID" value="KAK4152228.1"/>
    <property type="molecule type" value="Genomic_DNA"/>
</dbReference>
<accession>A0AAN6ZVW8</accession>